<dbReference type="PANTHER" id="PTHR37223:SF1">
    <property type="entry name" value="OS08G0528601 PROTEIN"/>
    <property type="match status" value="1"/>
</dbReference>
<sequence>MGKRSGTARRRDDESVLTRAVDSVFRFVRFTEFEILYILFFVIAFIIFKNLLYDKRCNGFMVFVAADNYSTLGVPKSATIKDIKAAYGKFGHQDLGLRLSESLHVELAVCGISVICLNL</sequence>
<dbReference type="EMBL" id="MNCJ02000324">
    <property type="protein sequence ID" value="KAF5789322.1"/>
    <property type="molecule type" value="Genomic_DNA"/>
</dbReference>
<feature type="transmembrane region" description="Helical" evidence="1">
    <location>
        <begin position="35"/>
        <end position="53"/>
    </location>
</feature>
<evidence type="ECO:0000313" key="3">
    <source>
        <dbReference type="Proteomes" id="UP000215914"/>
    </source>
</evidence>
<accession>A0A9K3N703</accession>
<keyword evidence="1" id="KW-1133">Transmembrane helix</keyword>
<reference evidence="2" key="2">
    <citation type="submission" date="2020-06" db="EMBL/GenBank/DDBJ databases">
        <title>Helianthus annuus Genome sequencing and assembly Release 2.</title>
        <authorList>
            <person name="Gouzy J."/>
            <person name="Langlade N."/>
            <person name="Munos S."/>
        </authorList>
    </citation>
    <scope>NUCLEOTIDE SEQUENCE</scope>
    <source>
        <tissue evidence="2">Leaves</tissue>
    </source>
</reference>
<dbReference type="PANTHER" id="PTHR37223">
    <property type="entry name" value="OS08G0528601 PROTEIN"/>
    <property type="match status" value="1"/>
</dbReference>
<keyword evidence="3" id="KW-1185">Reference proteome</keyword>
<dbReference type="AlphaFoldDB" id="A0A9K3N703"/>
<keyword evidence="1" id="KW-0812">Transmembrane</keyword>
<organism evidence="2 3">
    <name type="scientific">Helianthus annuus</name>
    <name type="common">Common sunflower</name>
    <dbReference type="NCBI Taxonomy" id="4232"/>
    <lineage>
        <taxon>Eukaryota</taxon>
        <taxon>Viridiplantae</taxon>
        <taxon>Streptophyta</taxon>
        <taxon>Embryophyta</taxon>
        <taxon>Tracheophyta</taxon>
        <taxon>Spermatophyta</taxon>
        <taxon>Magnoliopsida</taxon>
        <taxon>eudicotyledons</taxon>
        <taxon>Gunneridae</taxon>
        <taxon>Pentapetalae</taxon>
        <taxon>asterids</taxon>
        <taxon>campanulids</taxon>
        <taxon>Asterales</taxon>
        <taxon>Asteraceae</taxon>
        <taxon>Asteroideae</taxon>
        <taxon>Heliantheae alliance</taxon>
        <taxon>Heliantheae</taxon>
        <taxon>Helianthus</taxon>
    </lineage>
</organism>
<comment type="caution">
    <text evidence="2">The sequence shown here is derived from an EMBL/GenBank/DDBJ whole genome shotgun (WGS) entry which is preliminary data.</text>
</comment>
<evidence type="ECO:0000313" key="2">
    <source>
        <dbReference type="EMBL" id="KAF5789322.1"/>
    </source>
</evidence>
<dbReference type="GO" id="GO:0006979">
    <property type="term" value="P:response to oxidative stress"/>
    <property type="evidence" value="ECO:0000318"/>
    <property type="project" value="GO_Central"/>
</dbReference>
<gene>
    <name evidence="2" type="ORF">HanXRQr2_Chr09g0369871</name>
</gene>
<name>A0A9K3N703_HELAN</name>
<dbReference type="Gramene" id="mRNA:HanXRQr2_Chr09g0369871">
    <property type="protein sequence ID" value="mRNA:HanXRQr2_Chr09g0369871"/>
    <property type="gene ID" value="HanXRQr2_Chr09g0369871"/>
</dbReference>
<keyword evidence="1" id="KW-0472">Membrane</keyword>
<proteinExistence type="predicted"/>
<reference evidence="2" key="1">
    <citation type="journal article" date="2017" name="Nature">
        <title>The sunflower genome provides insights into oil metabolism, flowering and Asterid evolution.</title>
        <authorList>
            <person name="Badouin H."/>
            <person name="Gouzy J."/>
            <person name="Grassa C.J."/>
            <person name="Murat F."/>
            <person name="Staton S.E."/>
            <person name="Cottret L."/>
            <person name="Lelandais-Briere C."/>
            <person name="Owens G.L."/>
            <person name="Carrere S."/>
            <person name="Mayjonade B."/>
            <person name="Legrand L."/>
            <person name="Gill N."/>
            <person name="Kane N.C."/>
            <person name="Bowers J.E."/>
            <person name="Hubner S."/>
            <person name="Bellec A."/>
            <person name="Berard A."/>
            <person name="Berges H."/>
            <person name="Blanchet N."/>
            <person name="Boniface M.C."/>
            <person name="Brunel D."/>
            <person name="Catrice O."/>
            <person name="Chaidir N."/>
            <person name="Claudel C."/>
            <person name="Donnadieu C."/>
            <person name="Faraut T."/>
            <person name="Fievet G."/>
            <person name="Helmstetter N."/>
            <person name="King M."/>
            <person name="Knapp S.J."/>
            <person name="Lai Z."/>
            <person name="Le Paslier M.C."/>
            <person name="Lippi Y."/>
            <person name="Lorenzon L."/>
            <person name="Mandel J.R."/>
            <person name="Marage G."/>
            <person name="Marchand G."/>
            <person name="Marquand E."/>
            <person name="Bret-Mestries E."/>
            <person name="Morien E."/>
            <person name="Nambeesan S."/>
            <person name="Nguyen T."/>
            <person name="Pegot-Espagnet P."/>
            <person name="Pouilly N."/>
            <person name="Raftis F."/>
            <person name="Sallet E."/>
            <person name="Schiex T."/>
            <person name="Thomas J."/>
            <person name="Vandecasteele C."/>
            <person name="Vares D."/>
            <person name="Vear F."/>
            <person name="Vautrin S."/>
            <person name="Crespi M."/>
            <person name="Mangin B."/>
            <person name="Burke J.M."/>
            <person name="Salse J."/>
            <person name="Munos S."/>
            <person name="Vincourt P."/>
            <person name="Rieseberg L.H."/>
            <person name="Langlade N.B."/>
        </authorList>
    </citation>
    <scope>NUCLEOTIDE SEQUENCE</scope>
    <source>
        <tissue evidence="2">Leaves</tissue>
    </source>
</reference>
<evidence type="ECO:0000256" key="1">
    <source>
        <dbReference type="SAM" id="Phobius"/>
    </source>
</evidence>
<protein>
    <submittedName>
        <fullName evidence="2">Uncharacterized protein</fullName>
    </submittedName>
</protein>
<dbReference type="Proteomes" id="UP000215914">
    <property type="component" value="Unassembled WGS sequence"/>
</dbReference>